<protein>
    <submittedName>
        <fullName evidence="1">Uncharacterized protein</fullName>
    </submittedName>
</protein>
<organism evidence="1">
    <name type="scientific">viral metagenome</name>
    <dbReference type="NCBI Taxonomy" id="1070528"/>
    <lineage>
        <taxon>unclassified sequences</taxon>
        <taxon>metagenomes</taxon>
        <taxon>organismal metagenomes</taxon>
    </lineage>
</organism>
<proteinExistence type="predicted"/>
<sequence length="321" mass="38015">MNGCDNLPEDIVYQMIENEAKDFSTSDCSNVRKICKDPTCREHCTKKNENVAICREVMKTSRCLQGIKEYKIIRKFIFDRLNWLSPEVEFDLNNEPLLSYFHKILLNRIIESGGLYNVIMGDITDTNLDDDIQIASDLLKEKGLSTQMKDRFKTELLELEEEKEGLTLPKVARPKQLTATQRERLETMYQEKDDKEDDEWVKYTMKQCIQVMFPISSDMFKEICYFFEDHDTLDDEGNDLWEKEELPESWPNGIMFLDGHWIMDIDEGLHYFFKGSDELIISLLEKFEKEDTSRINQEKKKQQFLLMMVFLDDIYMKDNLS</sequence>
<name>A0A6C0L0Z1_9ZZZZ</name>
<dbReference type="EMBL" id="MN741030">
    <property type="protein sequence ID" value="QHU23489.1"/>
    <property type="molecule type" value="Genomic_DNA"/>
</dbReference>
<accession>A0A6C0L0Z1</accession>
<evidence type="ECO:0000313" key="1">
    <source>
        <dbReference type="EMBL" id="QHU23489.1"/>
    </source>
</evidence>
<dbReference type="AlphaFoldDB" id="A0A6C0L0Z1"/>
<reference evidence="1" key="1">
    <citation type="journal article" date="2020" name="Nature">
        <title>Giant virus diversity and host interactions through global metagenomics.</title>
        <authorList>
            <person name="Schulz F."/>
            <person name="Roux S."/>
            <person name="Paez-Espino D."/>
            <person name="Jungbluth S."/>
            <person name="Walsh D.A."/>
            <person name="Denef V.J."/>
            <person name="McMahon K.D."/>
            <person name="Konstantinidis K.T."/>
            <person name="Eloe-Fadrosh E.A."/>
            <person name="Kyrpides N.C."/>
            <person name="Woyke T."/>
        </authorList>
    </citation>
    <scope>NUCLEOTIDE SEQUENCE</scope>
    <source>
        <strain evidence="1">GVMAG-S-ERX555907-94</strain>
    </source>
</reference>